<protein>
    <recommendedName>
        <fullName evidence="4">Group-specific protein</fullName>
    </recommendedName>
</protein>
<dbReference type="Proteomes" id="UP001309448">
    <property type="component" value="Unassembled WGS sequence"/>
</dbReference>
<evidence type="ECO:0000313" key="3">
    <source>
        <dbReference type="Proteomes" id="UP001309448"/>
    </source>
</evidence>
<sequence length="152" mass="17619">MYIFILFKALVQLILIGLILLLSIIWVKIETFLNDTLFKGVSKKVRNSITMIFVILIESFIIFVISLNWGLSFIDTLFVGSFIILSYIWLVPYFVNHQQNVAKIDDKHFSGNVDIGEVEVYQAKFTPFSLGSTFFSIIGIIINVCYYYKYFL</sequence>
<evidence type="ECO:0000313" key="2">
    <source>
        <dbReference type="EMBL" id="MED1568052.1"/>
    </source>
</evidence>
<dbReference type="RefSeq" id="WP_327903920.1">
    <property type="nucleotide sequence ID" value="NZ_JARLXZ010000035.1"/>
</dbReference>
<feature type="transmembrane region" description="Helical" evidence="1">
    <location>
        <begin position="6"/>
        <end position="27"/>
    </location>
</feature>
<keyword evidence="1" id="KW-0472">Membrane</keyword>
<feature type="transmembrane region" description="Helical" evidence="1">
    <location>
        <begin position="128"/>
        <end position="149"/>
    </location>
</feature>
<dbReference type="EMBL" id="JARMDB010000012">
    <property type="protein sequence ID" value="MED1568052.1"/>
    <property type="molecule type" value="Genomic_DNA"/>
</dbReference>
<accession>A0ABU6MZ58</accession>
<evidence type="ECO:0000256" key="1">
    <source>
        <dbReference type="SAM" id="Phobius"/>
    </source>
</evidence>
<comment type="caution">
    <text evidence="2">The sequence shown here is derived from an EMBL/GenBank/DDBJ whole genome shotgun (WGS) entry which is preliminary data.</text>
</comment>
<evidence type="ECO:0008006" key="4">
    <source>
        <dbReference type="Google" id="ProtNLM"/>
    </source>
</evidence>
<feature type="transmembrane region" description="Helical" evidence="1">
    <location>
        <begin position="48"/>
        <end position="71"/>
    </location>
</feature>
<proteinExistence type="predicted"/>
<keyword evidence="1" id="KW-0812">Transmembrane</keyword>
<name>A0ABU6MZ58_9BACI</name>
<feature type="transmembrane region" description="Helical" evidence="1">
    <location>
        <begin position="77"/>
        <end position="95"/>
    </location>
</feature>
<reference evidence="2 3" key="1">
    <citation type="submission" date="2023-03" db="EMBL/GenBank/DDBJ databases">
        <title>Bacillus Genome Sequencing.</title>
        <authorList>
            <person name="Dunlap C."/>
        </authorList>
    </citation>
    <scope>NUCLEOTIDE SEQUENCE [LARGE SCALE GENOMIC DNA]</scope>
    <source>
        <strain evidence="2 3">B-615</strain>
    </source>
</reference>
<keyword evidence="1" id="KW-1133">Transmembrane helix</keyword>
<gene>
    <name evidence="2" type="ORF">P4U88_19425</name>
</gene>
<organism evidence="2 3">
    <name type="scientific">Bacillus paramycoides</name>
    <dbReference type="NCBI Taxonomy" id="2026194"/>
    <lineage>
        <taxon>Bacteria</taxon>
        <taxon>Bacillati</taxon>
        <taxon>Bacillota</taxon>
        <taxon>Bacilli</taxon>
        <taxon>Bacillales</taxon>
        <taxon>Bacillaceae</taxon>
        <taxon>Bacillus</taxon>
        <taxon>Bacillus cereus group</taxon>
    </lineage>
</organism>
<keyword evidence="3" id="KW-1185">Reference proteome</keyword>